<accession>A0AAD4MEE7</accession>
<protein>
    <submittedName>
        <fullName evidence="3">BTB/POZ domain-containing protein</fullName>
    </submittedName>
</protein>
<feature type="region of interest" description="Disordered" evidence="1">
    <location>
        <begin position="91"/>
        <end position="118"/>
    </location>
</feature>
<name>A0AAD4MEE7_9BILA</name>
<feature type="compositionally biased region" description="Basic and acidic residues" evidence="1">
    <location>
        <begin position="93"/>
        <end position="110"/>
    </location>
</feature>
<reference evidence="3" key="1">
    <citation type="submission" date="2022-01" db="EMBL/GenBank/DDBJ databases">
        <title>Genome Sequence Resource for Two Populations of Ditylenchus destructor, the Migratory Endoparasitic Phytonematode.</title>
        <authorList>
            <person name="Zhang H."/>
            <person name="Lin R."/>
            <person name="Xie B."/>
        </authorList>
    </citation>
    <scope>NUCLEOTIDE SEQUENCE</scope>
    <source>
        <strain evidence="3">BazhouSP</strain>
    </source>
</reference>
<proteinExistence type="predicted"/>
<evidence type="ECO:0000313" key="4">
    <source>
        <dbReference type="Proteomes" id="UP001201812"/>
    </source>
</evidence>
<dbReference type="Gene3D" id="3.30.710.10">
    <property type="entry name" value="Potassium Channel Kv1.1, Chain A"/>
    <property type="match status" value="1"/>
</dbReference>
<comment type="caution">
    <text evidence="3">The sequence shown here is derived from an EMBL/GenBank/DDBJ whole genome shotgun (WGS) entry which is preliminary data.</text>
</comment>
<evidence type="ECO:0000259" key="2">
    <source>
        <dbReference type="Pfam" id="PF02214"/>
    </source>
</evidence>
<dbReference type="Pfam" id="PF02214">
    <property type="entry name" value="BTB_2"/>
    <property type="match status" value="1"/>
</dbReference>
<dbReference type="SUPFAM" id="SSF54695">
    <property type="entry name" value="POZ domain"/>
    <property type="match status" value="1"/>
</dbReference>
<dbReference type="EMBL" id="JAKKPZ010001156">
    <property type="protein sequence ID" value="KAI1690572.1"/>
    <property type="molecule type" value="Genomic_DNA"/>
</dbReference>
<feature type="domain" description="Potassium channel tetramerisation-type BTB" evidence="2">
    <location>
        <begin position="12"/>
        <end position="81"/>
    </location>
</feature>
<dbReference type="GO" id="GO:0051260">
    <property type="term" value="P:protein homooligomerization"/>
    <property type="evidence" value="ECO:0007669"/>
    <property type="project" value="InterPro"/>
</dbReference>
<dbReference type="PANTHER" id="PTHR11145">
    <property type="entry name" value="BTB/POZ DOMAIN-CONTAINING ADAPTER FOR CUL3-MEDIATED RHOA DEGRADATION PROTEIN FAMILY MEMBER"/>
    <property type="match status" value="1"/>
</dbReference>
<dbReference type="InterPro" id="IPR045068">
    <property type="entry name" value="BACURD1-3"/>
</dbReference>
<organism evidence="3 4">
    <name type="scientific">Ditylenchus destructor</name>
    <dbReference type="NCBI Taxonomy" id="166010"/>
    <lineage>
        <taxon>Eukaryota</taxon>
        <taxon>Metazoa</taxon>
        <taxon>Ecdysozoa</taxon>
        <taxon>Nematoda</taxon>
        <taxon>Chromadorea</taxon>
        <taxon>Rhabditida</taxon>
        <taxon>Tylenchina</taxon>
        <taxon>Tylenchomorpha</taxon>
        <taxon>Sphaerularioidea</taxon>
        <taxon>Anguinidae</taxon>
        <taxon>Anguininae</taxon>
        <taxon>Ditylenchus</taxon>
    </lineage>
</organism>
<dbReference type="InterPro" id="IPR003131">
    <property type="entry name" value="T1-type_BTB"/>
</dbReference>
<dbReference type="InterPro" id="IPR011333">
    <property type="entry name" value="SKP1/BTB/POZ_sf"/>
</dbReference>
<dbReference type="AlphaFoldDB" id="A0AAD4MEE7"/>
<dbReference type="Proteomes" id="UP001201812">
    <property type="component" value="Unassembled WGS sequence"/>
</dbReference>
<gene>
    <name evidence="3" type="ORF">DdX_22410</name>
</gene>
<keyword evidence="4" id="KW-1185">Reference proteome</keyword>
<sequence length="200" mass="22562">MESFRVTRLAELFKDMTKCKFKLEFHAPDETGAFLIDRDPQHFRAILNYLRNGEWLTDRNETAIKELLREADFYGLQALIEEINKTTSSRKLRGFEKSAEGNPDHTDKTKARPKSQKGGELHSLALAVETCNTLVNHNLIGLVARLHDPESMTNEVETDVAGLLQALRSGISCAHAIFDEKKAHFGGRNTHMVKRSPGET</sequence>
<evidence type="ECO:0000313" key="3">
    <source>
        <dbReference type="EMBL" id="KAI1690572.1"/>
    </source>
</evidence>
<dbReference type="PANTHER" id="PTHR11145:SF8">
    <property type="entry name" value="RE57120P"/>
    <property type="match status" value="1"/>
</dbReference>
<evidence type="ECO:0000256" key="1">
    <source>
        <dbReference type="SAM" id="MobiDB-lite"/>
    </source>
</evidence>